<feature type="domain" description="CcmS related" evidence="1">
    <location>
        <begin position="46"/>
        <end position="177"/>
    </location>
</feature>
<gene>
    <name evidence="2" type="ORF">BDV98DRAFT_500400</name>
</gene>
<dbReference type="Pfam" id="PF26617">
    <property type="entry name" value="CcmS-like"/>
    <property type="match status" value="1"/>
</dbReference>
<protein>
    <recommendedName>
        <fullName evidence="1">CcmS related domain-containing protein</fullName>
    </recommendedName>
</protein>
<keyword evidence="3" id="KW-1185">Reference proteome</keyword>
<organism evidence="2 3">
    <name type="scientific">Pterulicium gracile</name>
    <dbReference type="NCBI Taxonomy" id="1884261"/>
    <lineage>
        <taxon>Eukaryota</taxon>
        <taxon>Fungi</taxon>
        <taxon>Dikarya</taxon>
        <taxon>Basidiomycota</taxon>
        <taxon>Agaricomycotina</taxon>
        <taxon>Agaricomycetes</taxon>
        <taxon>Agaricomycetidae</taxon>
        <taxon>Agaricales</taxon>
        <taxon>Pleurotineae</taxon>
        <taxon>Pterulaceae</taxon>
        <taxon>Pterulicium</taxon>
    </lineage>
</organism>
<accession>A0A5C3QUI0</accession>
<dbReference type="EMBL" id="ML178816">
    <property type="protein sequence ID" value="TFL05582.1"/>
    <property type="molecule type" value="Genomic_DNA"/>
</dbReference>
<dbReference type="InterPro" id="IPR058258">
    <property type="entry name" value="CcmS-like"/>
</dbReference>
<dbReference type="STRING" id="1884261.A0A5C3QUI0"/>
<reference evidence="2 3" key="1">
    <citation type="journal article" date="2019" name="Nat. Ecol. Evol.">
        <title>Megaphylogeny resolves global patterns of mushroom evolution.</title>
        <authorList>
            <person name="Varga T."/>
            <person name="Krizsan K."/>
            <person name="Foldi C."/>
            <person name="Dima B."/>
            <person name="Sanchez-Garcia M."/>
            <person name="Sanchez-Ramirez S."/>
            <person name="Szollosi G.J."/>
            <person name="Szarkandi J.G."/>
            <person name="Papp V."/>
            <person name="Albert L."/>
            <person name="Andreopoulos W."/>
            <person name="Angelini C."/>
            <person name="Antonin V."/>
            <person name="Barry K.W."/>
            <person name="Bougher N.L."/>
            <person name="Buchanan P."/>
            <person name="Buyck B."/>
            <person name="Bense V."/>
            <person name="Catcheside P."/>
            <person name="Chovatia M."/>
            <person name="Cooper J."/>
            <person name="Damon W."/>
            <person name="Desjardin D."/>
            <person name="Finy P."/>
            <person name="Geml J."/>
            <person name="Haridas S."/>
            <person name="Hughes K."/>
            <person name="Justo A."/>
            <person name="Karasinski D."/>
            <person name="Kautmanova I."/>
            <person name="Kiss B."/>
            <person name="Kocsube S."/>
            <person name="Kotiranta H."/>
            <person name="LaButti K.M."/>
            <person name="Lechner B.E."/>
            <person name="Liimatainen K."/>
            <person name="Lipzen A."/>
            <person name="Lukacs Z."/>
            <person name="Mihaltcheva S."/>
            <person name="Morgado L.N."/>
            <person name="Niskanen T."/>
            <person name="Noordeloos M.E."/>
            <person name="Ohm R.A."/>
            <person name="Ortiz-Santana B."/>
            <person name="Ovrebo C."/>
            <person name="Racz N."/>
            <person name="Riley R."/>
            <person name="Savchenko A."/>
            <person name="Shiryaev A."/>
            <person name="Soop K."/>
            <person name="Spirin V."/>
            <person name="Szebenyi C."/>
            <person name="Tomsovsky M."/>
            <person name="Tulloss R.E."/>
            <person name="Uehling J."/>
            <person name="Grigoriev I.V."/>
            <person name="Vagvolgyi C."/>
            <person name="Papp T."/>
            <person name="Martin F.M."/>
            <person name="Miettinen O."/>
            <person name="Hibbett D.S."/>
            <person name="Nagy L.G."/>
        </authorList>
    </citation>
    <scope>NUCLEOTIDE SEQUENCE [LARGE SCALE GENOMIC DNA]</scope>
    <source>
        <strain evidence="2 3">CBS 309.79</strain>
    </source>
</reference>
<evidence type="ECO:0000313" key="3">
    <source>
        <dbReference type="Proteomes" id="UP000305067"/>
    </source>
</evidence>
<dbReference type="OrthoDB" id="3171339at2759"/>
<proteinExistence type="predicted"/>
<dbReference type="AlphaFoldDB" id="A0A5C3QUI0"/>
<dbReference type="Proteomes" id="UP000305067">
    <property type="component" value="Unassembled WGS sequence"/>
</dbReference>
<evidence type="ECO:0000313" key="2">
    <source>
        <dbReference type="EMBL" id="TFL05582.1"/>
    </source>
</evidence>
<name>A0A5C3QUI0_9AGAR</name>
<sequence length="205" mass="23235">MTSRTLAHAYAGTPLPENPVFLPGPNPMTAYGDLRFIESKGQAIVPVQRAFFGRERKAINRIHWMFPPNKDERVASLLNWIEAMRYDLAMYGLHKFLQGRERGGLFVNADFTPSEDPAQPAFDWITFDELQRTQDKTLQESVAFYNPGVQTVLFVFLPSQSGNSLAIWRRKLPVPSNVRLAVGVELGLAMAGLRREKDYVVHVDE</sequence>
<evidence type="ECO:0000259" key="1">
    <source>
        <dbReference type="Pfam" id="PF26617"/>
    </source>
</evidence>